<protein>
    <submittedName>
        <fullName evidence="8">Enkurin domain-containing protein 1</fullName>
    </submittedName>
</protein>
<dbReference type="AlphaFoldDB" id="A0ABD2QCT0"/>
<gene>
    <name evidence="8" type="primary">ENKD1</name>
    <name evidence="8" type="ORF">Ciccas_004139</name>
</gene>
<evidence type="ECO:0000256" key="5">
    <source>
        <dbReference type="ARBA" id="ARBA00023273"/>
    </source>
</evidence>
<dbReference type="Proteomes" id="UP001626550">
    <property type="component" value="Unassembled WGS sequence"/>
</dbReference>
<accession>A0ABD2QCT0</accession>
<dbReference type="Pfam" id="PF13864">
    <property type="entry name" value="Enkurin"/>
    <property type="match status" value="1"/>
</dbReference>
<dbReference type="GO" id="GO:0005929">
    <property type="term" value="C:cilium"/>
    <property type="evidence" value="ECO:0007669"/>
    <property type="project" value="UniProtKB-SubCell"/>
</dbReference>
<dbReference type="InterPro" id="IPR052102">
    <property type="entry name" value="Enkurin_domain-protein"/>
</dbReference>
<dbReference type="PANTHER" id="PTHR21490:SF2">
    <property type="entry name" value="ENKURIN DOMAIN-CONTAINING PROTEIN 1"/>
    <property type="match status" value="1"/>
</dbReference>
<feature type="region of interest" description="Disordered" evidence="6">
    <location>
        <begin position="216"/>
        <end position="239"/>
    </location>
</feature>
<dbReference type="PANTHER" id="PTHR21490">
    <property type="entry name" value="ENKURIN-RELATED"/>
    <property type="match status" value="1"/>
</dbReference>
<comment type="subcellular location">
    <subcellularLocation>
        <location evidence="1">Cell projection</location>
        <location evidence="1">Cilium</location>
    </subcellularLocation>
    <subcellularLocation>
        <location evidence="2">Cytoplasm</location>
        <location evidence="2">Cytoskeleton</location>
    </subcellularLocation>
</comment>
<proteinExistence type="predicted"/>
<keyword evidence="4" id="KW-0206">Cytoskeleton</keyword>
<reference evidence="8 9" key="1">
    <citation type="submission" date="2024-11" db="EMBL/GenBank/DDBJ databases">
        <title>Adaptive evolution of stress response genes in parasites aligns with host niche diversity.</title>
        <authorList>
            <person name="Hahn C."/>
            <person name="Resl P."/>
        </authorList>
    </citation>
    <scope>NUCLEOTIDE SEQUENCE [LARGE SCALE GENOMIC DNA]</scope>
    <source>
        <strain evidence="8">EGGRZ-B1_66</strain>
        <tissue evidence="8">Body</tissue>
    </source>
</reference>
<evidence type="ECO:0000256" key="2">
    <source>
        <dbReference type="ARBA" id="ARBA00004245"/>
    </source>
</evidence>
<name>A0ABD2QCT0_9PLAT</name>
<dbReference type="InterPro" id="IPR027012">
    <property type="entry name" value="Enkurin_dom"/>
</dbReference>
<feature type="domain" description="Enkurin" evidence="7">
    <location>
        <begin position="122"/>
        <end position="214"/>
    </location>
</feature>
<sequence length="239" mass="27160">MFMYPEALDLLHWENNNSSQIQKKKPTLCSNLDTSYCGNFDNIGATAKSSSAPKMRTKLNDQSKPSADGDETASEISHPIRSKTAGTSLNNLRVPKRNLQTPMETKLKPIHSLGQIPDYLVKKREDEARTMALREQQKLEGDVPAGHTRLPEEQRLETLELLKEAYATTLSQLNHLPLRSDTQHIRKKREDLEKRLVEIEENIDIFSKPKVFIRSDCEQEPSSSQKPKKNSSSYENTLG</sequence>
<evidence type="ECO:0000256" key="1">
    <source>
        <dbReference type="ARBA" id="ARBA00004138"/>
    </source>
</evidence>
<organism evidence="8 9">
    <name type="scientific">Cichlidogyrus casuarinus</name>
    <dbReference type="NCBI Taxonomy" id="1844966"/>
    <lineage>
        <taxon>Eukaryota</taxon>
        <taxon>Metazoa</taxon>
        <taxon>Spiralia</taxon>
        <taxon>Lophotrochozoa</taxon>
        <taxon>Platyhelminthes</taxon>
        <taxon>Monogenea</taxon>
        <taxon>Monopisthocotylea</taxon>
        <taxon>Dactylogyridea</taxon>
        <taxon>Ancyrocephalidae</taxon>
        <taxon>Cichlidogyrus</taxon>
    </lineage>
</organism>
<evidence type="ECO:0000256" key="4">
    <source>
        <dbReference type="ARBA" id="ARBA00023212"/>
    </source>
</evidence>
<dbReference type="PROSITE" id="PS51665">
    <property type="entry name" value="ENKURIN"/>
    <property type="match status" value="1"/>
</dbReference>
<feature type="region of interest" description="Disordered" evidence="6">
    <location>
        <begin position="47"/>
        <end position="93"/>
    </location>
</feature>
<keyword evidence="9" id="KW-1185">Reference proteome</keyword>
<dbReference type="GO" id="GO:0005856">
    <property type="term" value="C:cytoskeleton"/>
    <property type="evidence" value="ECO:0007669"/>
    <property type="project" value="UniProtKB-SubCell"/>
</dbReference>
<evidence type="ECO:0000256" key="3">
    <source>
        <dbReference type="ARBA" id="ARBA00022490"/>
    </source>
</evidence>
<feature type="compositionally biased region" description="Low complexity" evidence="6">
    <location>
        <begin position="220"/>
        <end position="233"/>
    </location>
</feature>
<evidence type="ECO:0000313" key="8">
    <source>
        <dbReference type="EMBL" id="KAL3317203.1"/>
    </source>
</evidence>
<keyword evidence="5" id="KW-0966">Cell projection</keyword>
<comment type="caution">
    <text evidence="8">The sequence shown here is derived from an EMBL/GenBank/DDBJ whole genome shotgun (WGS) entry which is preliminary data.</text>
</comment>
<dbReference type="EMBL" id="JBJKFK010000414">
    <property type="protein sequence ID" value="KAL3317203.1"/>
    <property type="molecule type" value="Genomic_DNA"/>
</dbReference>
<keyword evidence="3" id="KW-0963">Cytoplasm</keyword>
<evidence type="ECO:0000313" key="9">
    <source>
        <dbReference type="Proteomes" id="UP001626550"/>
    </source>
</evidence>
<evidence type="ECO:0000259" key="7">
    <source>
        <dbReference type="PROSITE" id="PS51665"/>
    </source>
</evidence>
<evidence type="ECO:0000256" key="6">
    <source>
        <dbReference type="SAM" id="MobiDB-lite"/>
    </source>
</evidence>